<evidence type="ECO:0000313" key="2">
    <source>
        <dbReference type="Proteomes" id="UP000799421"/>
    </source>
</evidence>
<keyword evidence="2" id="KW-1185">Reference proteome</keyword>
<proteinExistence type="predicted"/>
<organism evidence="1 2">
    <name type="scientific">Piedraia hortae CBS 480.64</name>
    <dbReference type="NCBI Taxonomy" id="1314780"/>
    <lineage>
        <taxon>Eukaryota</taxon>
        <taxon>Fungi</taxon>
        <taxon>Dikarya</taxon>
        <taxon>Ascomycota</taxon>
        <taxon>Pezizomycotina</taxon>
        <taxon>Dothideomycetes</taxon>
        <taxon>Dothideomycetidae</taxon>
        <taxon>Capnodiales</taxon>
        <taxon>Piedraiaceae</taxon>
        <taxon>Piedraia</taxon>
    </lineage>
</organism>
<accession>A0A6A7C8U8</accession>
<dbReference type="Proteomes" id="UP000799421">
    <property type="component" value="Unassembled WGS sequence"/>
</dbReference>
<dbReference type="EMBL" id="MU005958">
    <property type="protein sequence ID" value="KAF2863924.1"/>
    <property type="molecule type" value="Genomic_DNA"/>
</dbReference>
<reference evidence="1" key="1">
    <citation type="journal article" date="2020" name="Stud. Mycol.">
        <title>101 Dothideomycetes genomes: a test case for predicting lifestyles and emergence of pathogens.</title>
        <authorList>
            <person name="Haridas S."/>
            <person name="Albert R."/>
            <person name="Binder M."/>
            <person name="Bloem J."/>
            <person name="Labutti K."/>
            <person name="Salamov A."/>
            <person name="Andreopoulos B."/>
            <person name="Baker S."/>
            <person name="Barry K."/>
            <person name="Bills G."/>
            <person name="Bluhm B."/>
            <person name="Cannon C."/>
            <person name="Castanera R."/>
            <person name="Culley D."/>
            <person name="Daum C."/>
            <person name="Ezra D."/>
            <person name="Gonzalez J."/>
            <person name="Henrissat B."/>
            <person name="Kuo A."/>
            <person name="Liang C."/>
            <person name="Lipzen A."/>
            <person name="Lutzoni F."/>
            <person name="Magnuson J."/>
            <person name="Mondo S."/>
            <person name="Nolan M."/>
            <person name="Ohm R."/>
            <person name="Pangilinan J."/>
            <person name="Park H.-J."/>
            <person name="Ramirez L."/>
            <person name="Alfaro M."/>
            <person name="Sun H."/>
            <person name="Tritt A."/>
            <person name="Yoshinaga Y."/>
            <person name="Zwiers L.-H."/>
            <person name="Turgeon B."/>
            <person name="Goodwin S."/>
            <person name="Spatafora J."/>
            <person name="Crous P."/>
            <person name="Grigoriev I."/>
        </authorList>
    </citation>
    <scope>NUCLEOTIDE SEQUENCE</scope>
    <source>
        <strain evidence="1">CBS 480.64</strain>
    </source>
</reference>
<gene>
    <name evidence="1" type="ORF">K470DRAFT_47470</name>
</gene>
<evidence type="ECO:0000313" key="1">
    <source>
        <dbReference type="EMBL" id="KAF2863924.1"/>
    </source>
</evidence>
<sequence>MKIFLSKCLHSEEHPGQFSAVFPQILNGRAEAFYSGWENQRTNYKEVWPRRRVGLRTPLCYAHITAIASKPRAVKEVIKVDSGLAICSHWELVRLHNRTMENDVLALSQAQVSRRDSVKSRRVTNAATGLCSTMSKSACKKPTFQWPNMAPRSSFRLD</sequence>
<protein>
    <submittedName>
        <fullName evidence="1">Uncharacterized protein</fullName>
    </submittedName>
</protein>
<name>A0A6A7C8U8_9PEZI</name>
<dbReference type="AlphaFoldDB" id="A0A6A7C8U8"/>
<dbReference type="OrthoDB" id="10664136at2759"/>